<dbReference type="GO" id="GO:0005524">
    <property type="term" value="F:ATP binding"/>
    <property type="evidence" value="ECO:0007669"/>
    <property type="project" value="UniProtKB-KW"/>
</dbReference>
<dbReference type="SUPFAM" id="SSF52540">
    <property type="entry name" value="P-loop containing nucleoside triphosphate hydrolases"/>
    <property type="match status" value="1"/>
</dbReference>
<dbReference type="GO" id="GO:0046677">
    <property type="term" value="P:response to antibiotic"/>
    <property type="evidence" value="ECO:0007669"/>
    <property type="project" value="UniProtKB-KW"/>
</dbReference>
<dbReference type="PANTHER" id="PTHR42711">
    <property type="entry name" value="ABC TRANSPORTER ATP-BINDING PROTEIN"/>
    <property type="match status" value="1"/>
</dbReference>
<dbReference type="PANTHER" id="PTHR42711:SF13">
    <property type="entry name" value="ABC TRANSPORTER, ATP-BINDING PROTEIN"/>
    <property type="match status" value="1"/>
</dbReference>
<name>A0A921LTT9_9ACTN</name>
<dbReference type="InterPro" id="IPR003439">
    <property type="entry name" value="ABC_transporter-like_ATP-bd"/>
</dbReference>
<evidence type="ECO:0000259" key="6">
    <source>
        <dbReference type="PROSITE" id="PS50893"/>
    </source>
</evidence>
<keyword evidence="5" id="KW-0046">Antibiotic resistance</keyword>
<keyword evidence="4 7" id="KW-0067">ATP-binding</keyword>
<proteinExistence type="predicted"/>
<dbReference type="PROSITE" id="PS50893">
    <property type="entry name" value="ABC_TRANSPORTER_2"/>
    <property type="match status" value="1"/>
</dbReference>
<dbReference type="InterPro" id="IPR017871">
    <property type="entry name" value="ABC_transporter-like_CS"/>
</dbReference>
<dbReference type="AlphaFoldDB" id="A0A921LTT9"/>
<dbReference type="RefSeq" id="WP_273190810.1">
    <property type="nucleotide sequence ID" value="NZ_DYUZ01000029.1"/>
</dbReference>
<dbReference type="Proteomes" id="UP000753256">
    <property type="component" value="Unassembled WGS sequence"/>
</dbReference>
<dbReference type="InterPro" id="IPR027417">
    <property type="entry name" value="P-loop_NTPase"/>
</dbReference>
<keyword evidence="3" id="KW-0547">Nucleotide-binding</keyword>
<dbReference type="SMART" id="SM00382">
    <property type="entry name" value="AAA"/>
    <property type="match status" value="1"/>
</dbReference>
<dbReference type="InterPro" id="IPR050763">
    <property type="entry name" value="ABC_transporter_ATP-binding"/>
</dbReference>
<comment type="caution">
    <text evidence="7">The sequence shown here is derived from an EMBL/GenBank/DDBJ whole genome shotgun (WGS) entry which is preliminary data.</text>
</comment>
<evidence type="ECO:0000313" key="8">
    <source>
        <dbReference type="Proteomes" id="UP000753256"/>
    </source>
</evidence>
<feature type="domain" description="ABC transporter" evidence="6">
    <location>
        <begin position="5"/>
        <end position="238"/>
    </location>
</feature>
<organism evidence="7 8">
    <name type="scientific">Enorma phocaeensis</name>
    <dbReference type="NCBI Taxonomy" id="1871019"/>
    <lineage>
        <taxon>Bacteria</taxon>
        <taxon>Bacillati</taxon>
        <taxon>Actinomycetota</taxon>
        <taxon>Coriobacteriia</taxon>
        <taxon>Coriobacteriales</taxon>
        <taxon>Coriobacteriaceae</taxon>
        <taxon>Enorma</taxon>
    </lineage>
</organism>
<sequence>MMNILTMEGVCLSFARKHRDEERKQVLSNLTFAVRRGEAFGFLGPSGAGKTTTIKLLTRQLAKDAGRIQLFGRPIENAAPADYERIGILSDTSALYERMSIEDNLRFYANIRGVSPSGIPRLLERMGLERDRKTLIKTCSKGMRQRAALLAALIHSPELVFLDEPTSGLDPVARTEVHRMLAELRSAGTTIFITTHDMAEAEEVCDRVGILNEGSLVACDEPDALKLRFARNRVSVRTRTRGTIETTKDAAGAPVLAELLEAGECLSIHSDEPNLEEVFLELTGREL</sequence>
<evidence type="ECO:0000313" key="7">
    <source>
        <dbReference type="EMBL" id="HJG37804.1"/>
    </source>
</evidence>
<comment type="subcellular location">
    <subcellularLocation>
        <location evidence="1">Cell membrane</location>
        <topology evidence="1">Peripheral membrane protein</topology>
    </subcellularLocation>
</comment>
<dbReference type="Pfam" id="PF00005">
    <property type="entry name" value="ABC_tran"/>
    <property type="match status" value="1"/>
</dbReference>
<reference evidence="7" key="2">
    <citation type="submission" date="2021-09" db="EMBL/GenBank/DDBJ databases">
        <authorList>
            <person name="Gilroy R."/>
        </authorList>
    </citation>
    <scope>NUCLEOTIDE SEQUENCE</scope>
    <source>
        <strain evidence="7">ChiHjej13B12-9602</strain>
    </source>
</reference>
<reference evidence="7" key="1">
    <citation type="journal article" date="2021" name="PeerJ">
        <title>Extensive microbial diversity within the chicken gut microbiome revealed by metagenomics and culture.</title>
        <authorList>
            <person name="Gilroy R."/>
            <person name="Ravi A."/>
            <person name="Getino M."/>
            <person name="Pursley I."/>
            <person name="Horton D.L."/>
            <person name="Alikhan N.F."/>
            <person name="Baker D."/>
            <person name="Gharbi K."/>
            <person name="Hall N."/>
            <person name="Watson M."/>
            <person name="Adriaenssens E.M."/>
            <person name="Foster-Nyarko E."/>
            <person name="Jarju S."/>
            <person name="Secka A."/>
            <person name="Antonio M."/>
            <person name="Oren A."/>
            <person name="Chaudhuri R.R."/>
            <person name="La Ragione R."/>
            <person name="Hildebrand F."/>
            <person name="Pallen M.J."/>
        </authorList>
    </citation>
    <scope>NUCLEOTIDE SEQUENCE</scope>
    <source>
        <strain evidence="7">ChiHjej13B12-9602</strain>
    </source>
</reference>
<accession>A0A921LTT9</accession>
<evidence type="ECO:0000256" key="4">
    <source>
        <dbReference type="ARBA" id="ARBA00022840"/>
    </source>
</evidence>
<dbReference type="Gene3D" id="3.40.50.300">
    <property type="entry name" value="P-loop containing nucleotide triphosphate hydrolases"/>
    <property type="match status" value="1"/>
</dbReference>
<dbReference type="InterPro" id="IPR003593">
    <property type="entry name" value="AAA+_ATPase"/>
</dbReference>
<dbReference type="GO" id="GO:0005886">
    <property type="term" value="C:plasma membrane"/>
    <property type="evidence" value="ECO:0007669"/>
    <property type="project" value="UniProtKB-SubCell"/>
</dbReference>
<evidence type="ECO:0000256" key="2">
    <source>
        <dbReference type="ARBA" id="ARBA00022448"/>
    </source>
</evidence>
<protein>
    <submittedName>
        <fullName evidence="7">ABC transporter ATP-binding protein</fullName>
    </submittedName>
</protein>
<dbReference type="CDD" id="cd03230">
    <property type="entry name" value="ABC_DR_subfamily_A"/>
    <property type="match status" value="1"/>
</dbReference>
<evidence type="ECO:0000256" key="1">
    <source>
        <dbReference type="ARBA" id="ARBA00004202"/>
    </source>
</evidence>
<dbReference type="PROSITE" id="PS00211">
    <property type="entry name" value="ABC_TRANSPORTER_1"/>
    <property type="match status" value="1"/>
</dbReference>
<keyword evidence="2" id="KW-0813">Transport</keyword>
<evidence type="ECO:0000256" key="3">
    <source>
        <dbReference type="ARBA" id="ARBA00022741"/>
    </source>
</evidence>
<gene>
    <name evidence="7" type="ORF">K8V70_08110</name>
</gene>
<evidence type="ECO:0000256" key="5">
    <source>
        <dbReference type="ARBA" id="ARBA00023251"/>
    </source>
</evidence>
<dbReference type="EMBL" id="DYUZ01000029">
    <property type="protein sequence ID" value="HJG37804.1"/>
    <property type="molecule type" value="Genomic_DNA"/>
</dbReference>
<dbReference type="GO" id="GO:0016887">
    <property type="term" value="F:ATP hydrolysis activity"/>
    <property type="evidence" value="ECO:0007669"/>
    <property type="project" value="InterPro"/>
</dbReference>